<dbReference type="EMBL" id="DS990636">
    <property type="protein sequence ID" value="EGC41120.1"/>
    <property type="molecule type" value="Genomic_DNA"/>
</dbReference>
<evidence type="ECO:0000313" key="3">
    <source>
        <dbReference type="Proteomes" id="UP000008142"/>
    </source>
</evidence>
<organism evidence="3">
    <name type="scientific">Ajellomyces capsulatus (strain H88)</name>
    <name type="common">Darling's disease fungus</name>
    <name type="synonym">Histoplasma capsulatum</name>
    <dbReference type="NCBI Taxonomy" id="544711"/>
    <lineage>
        <taxon>Eukaryota</taxon>
        <taxon>Fungi</taxon>
        <taxon>Dikarya</taxon>
        <taxon>Ascomycota</taxon>
        <taxon>Pezizomycotina</taxon>
        <taxon>Eurotiomycetes</taxon>
        <taxon>Eurotiomycetidae</taxon>
        <taxon>Onygenales</taxon>
        <taxon>Ajellomycetaceae</taxon>
        <taxon>Histoplasma</taxon>
    </lineage>
</organism>
<evidence type="ECO:0000256" key="1">
    <source>
        <dbReference type="SAM" id="MobiDB-lite"/>
    </source>
</evidence>
<dbReference type="AlphaFoldDB" id="F0U4G3"/>
<protein>
    <submittedName>
        <fullName evidence="2">Predicted protein</fullName>
    </submittedName>
</protein>
<name>F0U4G3_AJEC8</name>
<sequence length="118" mass="13143">MPGGRNTPGPLRPLETMKVAFSRAESMRRLPPPAGLGWRSLPKDFRDDGGIMQPIAMPVLVEKWVTGMLDFNDEKDGEPWTTVWTGDSSKRQGRVDGSGASDDRREEYDEVCFQGCGR</sequence>
<gene>
    <name evidence="2" type="ORF">HCEG_00482</name>
</gene>
<reference evidence="3" key="1">
    <citation type="submission" date="2008-07" db="EMBL/GenBank/DDBJ databases">
        <title>Annotation of Ajellomyces capsulatus strain H88.</title>
        <authorList>
            <person name="Champion M."/>
            <person name="Cuomo C."/>
            <person name="Ma L.-J."/>
            <person name="Henn M.R."/>
            <person name="Sil A."/>
            <person name="Goldman B."/>
            <person name="Young S.K."/>
            <person name="Kodira C.D."/>
            <person name="Zeng Q."/>
            <person name="Koehrsen M."/>
            <person name="Alvarado L."/>
            <person name="Berlin A."/>
            <person name="Borenstein D."/>
            <person name="Chen Z."/>
            <person name="Engels R."/>
            <person name="Freedman E."/>
            <person name="Gellesch M."/>
            <person name="Goldberg J."/>
            <person name="Griggs A."/>
            <person name="Gujja S."/>
            <person name="Heiman D."/>
            <person name="Hepburn T."/>
            <person name="Howarth C."/>
            <person name="Jen D."/>
            <person name="Larson L."/>
            <person name="Lewis B."/>
            <person name="Mehta T."/>
            <person name="Park D."/>
            <person name="Pearson M."/>
            <person name="Roberts A."/>
            <person name="Saif S."/>
            <person name="Shea T."/>
            <person name="Shenoy N."/>
            <person name="Sisk P."/>
            <person name="Stolte C."/>
            <person name="Sykes S."/>
            <person name="Walk T."/>
            <person name="White J."/>
            <person name="Yandava C."/>
            <person name="Klein B."/>
            <person name="McEwen J.G."/>
            <person name="Puccia R."/>
            <person name="Goldman G.H."/>
            <person name="Felipe M.S."/>
            <person name="Nino-Vega G."/>
            <person name="San-Blas G."/>
            <person name="Taylor J."/>
            <person name="Mendoza L."/>
            <person name="Galagan J."/>
            <person name="Nusbaum C."/>
            <person name="Birren B."/>
        </authorList>
    </citation>
    <scope>NUCLEOTIDE SEQUENCE [LARGE SCALE GENOMIC DNA]</scope>
    <source>
        <strain evidence="3">H88</strain>
    </source>
</reference>
<proteinExistence type="predicted"/>
<feature type="region of interest" description="Disordered" evidence="1">
    <location>
        <begin position="75"/>
        <end position="108"/>
    </location>
</feature>
<dbReference type="Proteomes" id="UP000008142">
    <property type="component" value="Unassembled WGS sequence"/>
</dbReference>
<accession>F0U4G3</accession>
<dbReference type="HOGENOM" id="CLU_2072438_0_0_1"/>
<evidence type="ECO:0000313" key="2">
    <source>
        <dbReference type="EMBL" id="EGC41120.1"/>
    </source>
</evidence>